<organism evidence="1 2">
    <name type="scientific">Massarina eburnea CBS 473.64</name>
    <dbReference type="NCBI Taxonomy" id="1395130"/>
    <lineage>
        <taxon>Eukaryota</taxon>
        <taxon>Fungi</taxon>
        <taxon>Dikarya</taxon>
        <taxon>Ascomycota</taxon>
        <taxon>Pezizomycotina</taxon>
        <taxon>Dothideomycetes</taxon>
        <taxon>Pleosporomycetidae</taxon>
        <taxon>Pleosporales</taxon>
        <taxon>Massarineae</taxon>
        <taxon>Massarinaceae</taxon>
        <taxon>Massarina</taxon>
    </lineage>
</organism>
<dbReference type="Proteomes" id="UP000799753">
    <property type="component" value="Unassembled WGS sequence"/>
</dbReference>
<evidence type="ECO:0000313" key="2">
    <source>
        <dbReference type="Proteomes" id="UP000799753"/>
    </source>
</evidence>
<dbReference type="EMBL" id="MU006777">
    <property type="protein sequence ID" value="KAF2645887.1"/>
    <property type="molecule type" value="Genomic_DNA"/>
</dbReference>
<sequence>MGTNKLSDSVQSRRVMIARQTARWNAIVTEHRIISRIIHALTNHGAFNIARTSLPAWNYIWKDRTHWVELNRRIYCDGSGVRERKALLSKYSLPHIPCAAAHLTCSSSLRPCIRCGKIVCDDCRTHLLYQSFFESWSKPTNSRYPQCVLKLLQELGSVVTISSPPPKPVILDHEVAPFPPSFRGSDSVGMRTIF</sequence>
<gene>
    <name evidence="1" type="ORF">P280DRAFT_131657</name>
</gene>
<evidence type="ECO:0000313" key="1">
    <source>
        <dbReference type="EMBL" id="KAF2645887.1"/>
    </source>
</evidence>
<reference evidence="1" key="1">
    <citation type="journal article" date="2020" name="Stud. Mycol.">
        <title>101 Dothideomycetes genomes: a test case for predicting lifestyles and emergence of pathogens.</title>
        <authorList>
            <person name="Haridas S."/>
            <person name="Albert R."/>
            <person name="Binder M."/>
            <person name="Bloem J."/>
            <person name="Labutti K."/>
            <person name="Salamov A."/>
            <person name="Andreopoulos B."/>
            <person name="Baker S."/>
            <person name="Barry K."/>
            <person name="Bills G."/>
            <person name="Bluhm B."/>
            <person name="Cannon C."/>
            <person name="Castanera R."/>
            <person name="Culley D."/>
            <person name="Daum C."/>
            <person name="Ezra D."/>
            <person name="Gonzalez J."/>
            <person name="Henrissat B."/>
            <person name="Kuo A."/>
            <person name="Liang C."/>
            <person name="Lipzen A."/>
            <person name="Lutzoni F."/>
            <person name="Magnuson J."/>
            <person name="Mondo S."/>
            <person name="Nolan M."/>
            <person name="Ohm R."/>
            <person name="Pangilinan J."/>
            <person name="Park H.-J."/>
            <person name="Ramirez L."/>
            <person name="Alfaro M."/>
            <person name="Sun H."/>
            <person name="Tritt A."/>
            <person name="Yoshinaga Y."/>
            <person name="Zwiers L.-H."/>
            <person name="Turgeon B."/>
            <person name="Goodwin S."/>
            <person name="Spatafora J."/>
            <person name="Crous P."/>
            <person name="Grigoriev I."/>
        </authorList>
    </citation>
    <scope>NUCLEOTIDE SEQUENCE</scope>
    <source>
        <strain evidence="1">CBS 473.64</strain>
    </source>
</reference>
<proteinExistence type="predicted"/>
<dbReference type="OrthoDB" id="3800446at2759"/>
<keyword evidence="2" id="KW-1185">Reference proteome</keyword>
<name>A0A6A6SFR2_9PLEO</name>
<protein>
    <submittedName>
        <fullName evidence="1">Uncharacterized protein</fullName>
    </submittedName>
</protein>
<accession>A0A6A6SFR2</accession>
<dbReference type="AlphaFoldDB" id="A0A6A6SFR2"/>